<protein>
    <recommendedName>
        <fullName evidence="3">ATP/GTP-binding protein</fullName>
    </recommendedName>
</protein>
<sequence length="156" mass="16758">METLVRSLVARLEVPVPTPSVGPDPSANEWNMAVVGYPLWLWTDTPASMNSSVSGYGITIRMNARRVSTTFDMGDGNRVTCARMTAYPASVKPGTPSTTCGYAYSWPSLPNGTYTVTATSRWEVDWSAVGFSGTLPLIASASRELPVGELHAVVVR</sequence>
<gene>
    <name evidence="1" type="ORF">C1706_11925</name>
</gene>
<evidence type="ECO:0000313" key="1">
    <source>
        <dbReference type="EMBL" id="RXW31370.1"/>
    </source>
</evidence>
<comment type="caution">
    <text evidence="1">The sequence shown here is derived from an EMBL/GenBank/DDBJ whole genome shotgun (WGS) entry which is preliminary data.</text>
</comment>
<keyword evidence="2" id="KW-1185">Reference proteome</keyword>
<organism evidence="1 2">
    <name type="scientific">Propioniciclava flava</name>
    <dbReference type="NCBI Taxonomy" id="2072026"/>
    <lineage>
        <taxon>Bacteria</taxon>
        <taxon>Bacillati</taxon>
        <taxon>Actinomycetota</taxon>
        <taxon>Actinomycetes</taxon>
        <taxon>Propionibacteriales</taxon>
        <taxon>Propionibacteriaceae</taxon>
        <taxon>Propioniciclava</taxon>
    </lineage>
</organism>
<evidence type="ECO:0000313" key="2">
    <source>
        <dbReference type="Proteomes" id="UP000290624"/>
    </source>
</evidence>
<name>A0A4Q2ECU7_9ACTN</name>
<evidence type="ECO:0008006" key="3">
    <source>
        <dbReference type="Google" id="ProtNLM"/>
    </source>
</evidence>
<proteinExistence type="predicted"/>
<dbReference type="AlphaFoldDB" id="A0A4Q2ECU7"/>
<dbReference type="Proteomes" id="UP000290624">
    <property type="component" value="Unassembled WGS sequence"/>
</dbReference>
<accession>A0A4Q2ECU7</accession>
<reference evidence="1 2" key="1">
    <citation type="submission" date="2018-01" db="EMBL/GenBank/DDBJ databases">
        <title>Lactibacter flavus gen. nov., sp. nov., a novel bacterium of the family Propionibacteriaceae isolated from raw milk and dairy products.</title>
        <authorList>
            <person name="Wenning M."/>
            <person name="Breitenwieser F."/>
            <person name="Huptas C."/>
            <person name="von Neubeck M."/>
            <person name="Busse H.-J."/>
            <person name="Scherer S."/>
        </authorList>
    </citation>
    <scope>NUCLEOTIDE SEQUENCE [LARGE SCALE GENOMIC DNA]</scope>
    <source>
        <strain evidence="1 2">VG341</strain>
    </source>
</reference>
<dbReference type="EMBL" id="PPCV01000009">
    <property type="protein sequence ID" value="RXW31370.1"/>
    <property type="molecule type" value="Genomic_DNA"/>
</dbReference>